<reference evidence="4 5" key="2">
    <citation type="submission" date="2019-02" db="EMBL/GenBank/DDBJ databases">
        <authorList>
            <consortium name="Pathogen Informatics"/>
        </authorList>
    </citation>
    <scope>NUCLEOTIDE SEQUENCE [LARGE SCALE GENOMIC DNA]</scope>
    <source>
        <strain evidence="4">Clo34</strain>
        <strain evidence="5">clo34</strain>
    </source>
</reference>
<dbReference type="AlphaFoldDB" id="A0A031WGS3"/>
<protein>
    <submittedName>
        <fullName evidence="1 4">Sorbitol-like operon activator protein (Glucitol)</fullName>
    </submittedName>
</protein>
<dbReference type="RefSeq" id="WP_009897605.1">
    <property type="nucleotide sequence ID" value="NZ_BBYB01000197.1"/>
</dbReference>
<evidence type="ECO:0000313" key="4">
    <source>
        <dbReference type="EMBL" id="VFD29285.1"/>
    </source>
</evidence>
<accession>A0A031WGS3</accession>
<organism evidence="1">
    <name type="scientific">Clostridioides difficile</name>
    <name type="common">Peptoclostridium difficile</name>
    <dbReference type="NCBI Taxonomy" id="1496"/>
    <lineage>
        <taxon>Bacteria</taxon>
        <taxon>Bacillati</taxon>
        <taxon>Bacillota</taxon>
        <taxon>Clostridia</taxon>
        <taxon>Peptostreptococcales</taxon>
        <taxon>Peptostreptococcaceae</taxon>
        <taxon>Clostridioides</taxon>
    </lineage>
</organism>
<dbReference type="EMBL" id="LK933116">
    <property type="protein sequence ID" value="CDT34874.1"/>
    <property type="molecule type" value="Genomic_DNA"/>
</dbReference>
<proteinExistence type="predicted"/>
<dbReference type="EMBL" id="CAADAN010000001">
    <property type="protein sequence ID" value="VFD29285.1"/>
    <property type="molecule type" value="Genomic_DNA"/>
</dbReference>
<sequence length="119" mass="13615">MKLLVILFVAYILNTIFIMKQNKLYFKTLNRAKKKGDIVSTGKKKSYFSKGSIAVISSDSDGFIKFGEILKGRTVMAKFKEIEEIEGLDIYSAEQKFKDEESIVQAIKFIKEKINVSFN</sequence>
<evidence type="ECO:0000313" key="5">
    <source>
        <dbReference type="Proteomes" id="UP000411588"/>
    </source>
</evidence>
<reference evidence="1" key="1">
    <citation type="submission" date="2014-07" db="EMBL/GenBank/DDBJ databases">
        <authorList>
            <person name="Monot Marc"/>
        </authorList>
    </citation>
    <scope>NUCLEOTIDE SEQUENCE</scope>
    <source>
        <strain evidence="3">7032989</strain>
        <strain evidence="2">7032994</strain>
    </source>
</reference>
<dbReference type="Pfam" id="PF06923">
    <property type="entry name" value="GutM"/>
    <property type="match status" value="1"/>
</dbReference>
<dbReference type="GeneID" id="66354810"/>
<dbReference type="Proteomes" id="UP000411588">
    <property type="component" value="Unassembled WGS sequence"/>
</dbReference>
<name>A0A031WGS3_CLODI</name>
<evidence type="ECO:0000313" key="2">
    <source>
        <dbReference type="EMBL" id="CDS87961.1"/>
    </source>
</evidence>
<dbReference type="EMBL" id="LK932402">
    <property type="protein sequence ID" value="CDS87961.1"/>
    <property type="molecule type" value="Genomic_DNA"/>
</dbReference>
<dbReference type="InterPro" id="IPR009693">
    <property type="entry name" value="Glucitol_operon_activator"/>
</dbReference>
<evidence type="ECO:0000313" key="1">
    <source>
        <dbReference type="EMBL" id="CDS85450.1"/>
    </source>
</evidence>
<dbReference type="EMBL" id="LK932505">
    <property type="protein sequence ID" value="CDS85450.1"/>
    <property type="molecule type" value="Genomic_DNA"/>
</dbReference>
<gene>
    <name evidence="3" type="ORF">BN1095_440122</name>
    <name evidence="1" type="ORF">BN1096_520292</name>
    <name evidence="2" type="ORF">BN1097_630328</name>
    <name evidence="4" type="ORF">SAMEA1402399_00324</name>
</gene>
<evidence type="ECO:0000313" key="3">
    <source>
        <dbReference type="EMBL" id="CDT34874.1"/>
    </source>
</evidence>